<organism evidence="3 4">
    <name type="scientific">Vibrio marinisediminis</name>
    <dbReference type="NCBI Taxonomy" id="2758441"/>
    <lineage>
        <taxon>Bacteria</taxon>
        <taxon>Pseudomonadati</taxon>
        <taxon>Pseudomonadota</taxon>
        <taxon>Gammaproteobacteria</taxon>
        <taxon>Vibrionales</taxon>
        <taxon>Vibrionaceae</taxon>
        <taxon>Vibrio</taxon>
    </lineage>
</organism>
<dbReference type="InterPro" id="IPR029065">
    <property type="entry name" value="Enolase_C-like"/>
</dbReference>
<dbReference type="SUPFAM" id="SSF54826">
    <property type="entry name" value="Enolase N-terminal domain-like"/>
    <property type="match status" value="1"/>
</dbReference>
<sequence length="406" mass="44432">MIYVKNIRPIILTGQYGFEGCAENQLHLPLGLRCCSMVEITLSNGLKGIGEGYLGVFAPEVFCAITDLIAPAIVGEDVSSGYQSIITKAKNMTAYWSLQGAAQHVISAIEIALVDAYAKCQGVPAIELFGGTKVDSIAMYGSGGDSLHPQYMLQELQQLAERGIKTIKIRARHNQVDKTVWTINAAKQYGIRVAVDMTQNLAVNGQTPEQVLAFCQHVKQRTGESLVFVEECLGLDKLPLLPQLSELQDVCVAGGEIVTTKEELFERIDRRYYNIVQPDASVIGGIESTIEVCRYAQGAGVNAVVHSWGGAVAMMANYIAAFSANCDLIEYPMPNFELRNALFDFDSLIEDGNLSLPDLPGIGIELSEEVEKTYGYKPEGIYHCFPLPDGVSALEKSHLNWQEDLR</sequence>
<evidence type="ECO:0000259" key="2">
    <source>
        <dbReference type="Pfam" id="PF13378"/>
    </source>
</evidence>
<feature type="domain" description="Mandelate racemase/muconate lactonizing enzyme N-terminal" evidence="1">
    <location>
        <begin position="37"/>
        <end position="130"/>
    </location>
</feature>
<dbReference type="Pfam" id="PF13378">
    <property type="entry name" value="MR_MLE_C"/>
    <property type="match status" value="1"/>
</dbReference>
<reference evidence="3 4" key="1">
    <citation type="submission" date="2020-07" db="EMBL/GenBank/DDBJ databases">
        <title>Vibrio marinisediminis sp. nov., isolated from marine sediment.</title>
        <authorList>
            <person name="Ji X."/>
        </authorList>
    </citation>
    <scope>NUCLEOTIDE SEQUENCE [LARGE SCALE GENOMIC DNA]</scope>
    <source>
        <strain evidence="3 4">404</strain>
    </source>
</reference>
<dbReference type="PANTHER" id="PTHR48080">
    <property type="entry name" value="D-GALACTONATE DEHYDRATASE-RELATED"/>
    <property type="match status" value="1"/>
</dbReference>
<dbReference type="SUPFAM" id="SSF51604">
    <property type="entry name" value="Enolase C-terminal domain-like"/>
    <property type="match status" value="1"/>
</dbReference>
<comment type="caution">
    <text evidence="3">The sequence shown here is derived from an EMBL/GenBank/DDBJ whole genome shotgun (WGS) entry which is preliminary data.</text>
</comment>
<protein>
    <recommendedName>
        <fullName evidence="5">Mandelate racemase/muconate lactonizing enzyme family protein</fullName>
    </recommendedName>
</protein>
<proteinExistence type="predicted"/>
<gene>
    <name evidence="3" type="ORF">H2O73_00975</name>
</gene>
<accession>A0A7W2IS96</accession>
<evidence type="ECO:0000259" key="1">
    <source>
        <dbReference type="Pfam" id="PF02746"/>
    </source>
</evidence>
<dbReference type="RefSeq" id="WP_182105637.1">
    <property type="nucleotide sequence ID" value="NZ_JACFYF010000001.1"/>
</dbReference>
<dbReference type="PANTHER" id="PTHR48080:SF4">
    <property type="entry name" value="GLUCARATE DEHYDRATASE"/>
    <property type="match status" value="1"/>
</dbReference>
<dbReference type="InterPro" id="IPR029017">
    <property type="entry name" value="Enolase-like_N"/>
</dbReference>
<dbReference type="Pfam" id="PF02746">
    <property type="entry name" value="MR_MLE_N"/>
    <property type="match status" value="1"/>
</dbReference>
<dbReference type="EMBL" id="JACFYF010000001">
    <property type="protein sequence ID" value="MBA5760897.1"/>
    <property type="molecule type" value="Genomic_DNA"/>
</dbReference>
<dbReference type="InterPro" id="IPR013341">
    <property type="entry name" value="Mandelate_racemase_N_dom"/>
</dbReference>
<dbReference type="InterPro" id="IPR034593">
    <property type="entry name" value="DgoD-like"/>
</dbReference>
<dbReference type="InterPro" id="IPR036849">
    <property type="entry name" value="Enolase-like_C_sf"/>
</dbReference>
<evidence type="ECO:0000313" key="4">
    <source>
        <dbReference type="Proteomes" id="UP000571701"/>
    </source>
</evidence>
<dbReference type="Gene3D" id="3.30.390.10">
    <property type="entry name" value="Enolase-like, N-terminal domain"/>
    <property type="match status" value="1"/>
</dbReference>
<dbReference type="AlphaFoldDB" id="A0A7W2IS96"/>
<feature type="domain" description="Enolase C-terminal" evidence="2">
    <location>
        <begin position="152"/>
        <end position="370"/>
    </location>
</feature>
<dbReference type="Proteomes" id="UP000571701">
    <property type="component" value="Unassembled WGS sequence"/>
</dbReference>
<evidence type="ECO:0000313" key="3">
    <source>
        <dbReference type="EMBL" id="MBA5760897.1"/>
    </source>
</evidence>
<name>A0A7W2IS96_9VIBR</name>
<evidence type="ECO:0008006" key="5">
    <source>
        <dbReference type="Google" id="ProtNLM"/>
    </source>
</evidence>
<dbReference type="Gene3D" id="3.20.20.120">
    <property type="entry name" value="Enolase-like C-terminal domain"/>
    <property type="match status" value="1"/>
</dbReference>
<keyword evidence="4" id="KW-1185">Reference proteome</keyword>